<reference evidence="3" key="1">
    <citation type="submission" date="2022-08" db="EMBL/GenBank/DDBJ databases">
        <authorList>
            <consortium name="DOE Joint Genome Institute"/>
            <person name="Min B."/>
            <person name="Riley R."/>
            <person name="Sierra-Patev S."/>
            <person name="Naranjo-Ortiz M."/>
            <person name="Looney B."/>
            <person name="Konkel Z."/>
            <person name="Slot J.C."/>
            <person name="Sakamoto Y."/>
            <person name="Steenwyk J.L."/>
            <person name="Rokas A."/>
            <person name="Carro J."/>
            <person name="Camarero S."/>
            <person name="Ferreira P."/>
            <person name="Molpeceres G."/>
            <person name="Ruiz-Duenas F.J."/>
            <person name="Serrano A."/>
            <person name="Henrissat B."/>
            <person name="Drula E."/>
            <person name="Hughes K.W."/>
            <person name="Mata J.L."/>
            <person name="Ishikawa N.K."/>
            <person name="Vargas-Isla R."/>
            <person name="Ushijima S."/>
            <person name="Smith C.A."/>
            <person name="Ahrendt S."/>
            <person name="Andreopoulos W."/>
            <person name="He G."/>
            <person name="Labutti K."/>
            <person name="Lipzen A."/>
            <person name="Ng V."/>
            <person name="Sandor L."/>
            <person name="Barry K."/>
            <person name="Martinez A.T."/>
            <person name="Xiao Y."/>
            <person name="Gibbons J.G."/>
            <person name="Terashima K."/>
            <person name="Hibbett D.S."/>
            <person name="Grigoriev I.V."/>
        </authorList>
    </citation>
    <scope>NUCLEOTIDE SEQUENCE</scope>
    <source>
        <strain evidence="3">TFB10827</strain>
    </source>
</reference>
<name>A0ABQ8PXA7_9AGAR</name>
<protein>
    <submittedName>
        <fullName evidence="3">Uncharacterized protein</fullName>
    </submittedName>
</protein>
<feature type="coiled-coil region" evidence="1">
    <location>
        <begin position="239"/>
        <end position="266"/>
    </location>
</feature>
<comment type="caution">
    <text evidence="3">The sequence shown here is derived from an EMBL/GenBank/DDBJ whole genome shotgun (WGS) entry which is preliminary data.</text>
</comment>
<evidence type="ECO:0000313" key="3">
    <source>
        <dbReference type="EMBL" id="KAJ3990889.1"/>
    </source>
</evidence>
<feature type="compositionally biased region" description="Polar residues" evidence="2">
    <location>
        <begin position="1"/>
        <end position="13"/>
    </location>
</feature>
<dbReference type="EMBL" id="MU791355">
    <property type="protein sequence ID" value="KAJ3990889.1"/>
    <property type="molecule type" value="Genomic_DNA"/>
</dbReference>
<sequence>MSQNDNANANDLSGSRPIQFGEFIDLSNPQNAPLGANATTGPPVFNTPGPGFPGPFGDGSHPSPDNTQNAPFGAIPHAGASAFSVSTGPGFTRPSGGGSQSGFFPNTNPQFGHTPNFGSQFHGSNNYGAPGTSYPFHPQMQTTTPFANYGYSTPMMNTPGMSSSVPTTPLRITVGNLITHSDNCTMCMGYVAHLVTASDFNEVISERDGLIQGATAPSNNNQGHALVVSSLQEQLASALRSHETERQTLADRIMALKLERNELRTRHESFVIVMRRMNDGCTGRTSTTISVIMGIVTRLKHELTCPSPNPWIRAKVGKYQWYPYNIELPLWQREWQVGRPSLYLNDCLC</sequence>
<evidence type="ECO:0000256" key="1">
    <source>
        <dbReference type="SAM" id="Coils"/>
    </source>
</evidence>
<dbReference type="Proteomes" id="UP001163828">
    <property type="component" value="Unassembled WGS sequence"/>
</dbReference>
<keyword evidence="4" id="KW-1185">Reference proteome</keyword>
<evidence type="ECO:0000256" key="2">
    <source>
        <dbReference type="SAM" id="MobiDB-lite"/>
    </source>
</evidence>
<gene>
    <name evidence="3" type="ORF">F5050DRAFT_1813300</name>
</gene>
<proteinExistence type="predicted"/>
<organism evidence="3 4">
    <name type="scientific">Lentinula boryana</name>
    <dbReference type="NCBI Taxonomy" id="40481"/>
    <lineage>
        <taxon>Eukaryota</taxon>
        <taxon>Fungi</taxon>
        <taxon>Dikarya</taxon>
        <taxon>Basidiomycota</taxon>
        <taxon>Agaricomycotina</taxon>
        <taxon>Agaricomycetes</taxon>
        <taxon>Agaricomycetidae</taxon>
        <taxon>Agaricales</taxon>
        <taxon>Marasmiineae</taxon>
        <taxon>Omphalotaceae</taxon>
        <taxon>Lentinula</taxon>
    </lineage>
</organism>
<evidence type="ECO:0000313" key="4">
    <source>
        <dbReference type="Proteomes" id="UP001163828"/>
    </source>
</evidence>
<keyword evidence="1" id="KW-0175">Coiled coil</keyword>
<accession>A0ABQ8PXA7</accession>
<feature type="region of interest" description="Disordered" evidence="2">
    <location>
        <begin position="1"/>
        <end position="76"/>
    </location>
</feature>
<feature type="compositionally biased region" description="Low complexity" evidence="2">
    <location>
        <begin position="39"/>
        <end position="49"/>
    </location>
</feature>